<proteinExistence type="predicted"/>
<dbReference type="Pfam" id="PF00326">
    <property type="entry name" value="Peptidase_S9"/>
    <property type="match status" value="1"/>
</dbReference>
<evidence type="ECO:0000259" key="2">
    <source>
        <dbReference type="Pfam" id="PF00326"/>
    </source>
</evidence>
<comment type="caution">
    <text evidence="3">The sequence shown here is derived from an EMBL/GenBank/DDBJ whole genome shotgun (WGS) entry which is preliminary data.</text>
</comment>
<gene>
    <name evidence="3" type="ORF">AB1207_04285</name>
</gene>
<organism evidence="3 4">
    <name type="scientific">Kineococcus endophyticus</name>
    <dbReference type="NCBI Taxonomy" id="1181883"/>
    <lineage>
        <taxon>Bacteria</taxon>
        <taxon>Bacillati</taxon>
        <taxon>Actinomycetota</taxon>
        <taxon>Actinomycetes</taxon>
        <taxon>Kineosporiales</taxon>
        <taxon>Kineosporiaceae</taxon>
        <taxon>Kineococcus</taxon>
    </lineage>
</organism>
<dbReference type="EMBL" id="JBFNQN010000003">
    <property type="protein sequence ID" value="MEW9263957.1"/>
    <property type="molecule type" value="Genomic_DNA"/>
</dbReference>
<dbReference type="InterPro" id="IPR029058">
    <property type="entry name" value="AB_hydrolase_fold"/>
</dbReference>
<dbReference type="RefSeq" id="WP_367636560.1">
    <property type="nucleotide sequence ID" value="NZ_JBFNQN010000003.1"/>
</dbReference>
<evidence type="ECO:0000313" key="4">
    <source>
        <dbReference type="Proteomes" id="UP001555826"/>
    </source>
</evidence>
<dbReference type="InterPro" id="IPR001375">
    <property type="entry name" value="Peptidase_S9_cat"/>
</dbReference>
<dbReference type="SUPFAM" id="SSF69322">
    <property type="entry name" value="Tricorn protease domain 2"/>
    <property type="match status" value="1"/>
</dbReference>
<keyword evidence="1" id="KW-0378">Hydrolase</keyword>
<dbReference type="PANTHER" id="PTHR42776:SF27">
    <property type="entry name" value="DIPEPTIDYL PEPTIDASE FAMILY MEMBER 6"/>
    <property type="match status" value="1"/>
</dbReference>
<dbReference type="Gene3D" id="3.40.50.1820">
    <property type="entry name" value="alpha/beta hydrolase"/>
    <property type="match status" value="1"/>
</dbReference>
<evidence type="ECO:0000256" key="1">
    <source>
        <dbReference type="ARBA" id="ARBA00022801"/>
    </source>
</evidence>
<evidence type="ECO:0000313" key="3">
    <source>
        <dbReference type="EMBL" id="MEW9263957.1"/>
    </source>
</evidence>
<protein>
    <submittedName>
        <fullName evidence="3">Prolyl oligopeptidase family serine peptidase</fullName>
    </submittedName>
</protein>
<feature type="domain" description="Peptidase S9 prolyl oligopeptidase catalytic" evidence="2">
    <location>
        <begin position="390"/>
        <end position="591"/>
    </location>
</feature>
<dbReference type="InterPro" id="IPR011042">
    <property type="entry name" value="6-blade_b-propeller_TolB-like"/>
</dbReference>
<sequence length="593" mass="63334">MSEPEVPVWEKRFRAGRVGLPEWALQAPDRCVVVASVAGVLEVHSFDAGTGELRRLTDRPEGTSSATIDDAGEFVWWFDDTAGDEYGVWRRQPFGSAPGEGTEDALGLPAAYPAGLAIGRSGTVVVGSQDDEYGTRIDVVTPSGTRRLYEHREDAWAGDLSPDEQWVAIAHSERGDSRHPDLRVLSLADGSTVAELSDGPGKGVSPIGFSPVRGDARLLVEHERAGRPELLVLDLQTGREVQIALGVPGEVAGAEWTRDATGLVVLLDHEARTLAYRLDLGTGVVTQVGPTTGSVGGATARPDGDVWLTWSSAAQPSTVRRLDGSVLLRAPGEPAPPSVEVSDVWVDGPGGRIHALLRRPAGSSGPLPTVVEVHGGPTAHDADAFRPYCATWVDEGFAVVQVNYRGSTGYGSAWRDALEARVGHVELEDVAAVADHLVSTGGADPDRLVLAGASWGGFLTLLGVGTQPERWAVGLAGVPVADYVAAYEDEMEGLKAFDRSLFGGSPTDVPEKYADSSPLTYVDAVRAPVLVLAGRNDPRCPIRQIDNYLERLAARGATHEVYRYDAGHGSLLDDERVRQMRVELDFVRRHLPA</sequence>
<reference evidence="3 4" key="1">
    <citation type="submission" date="2024-07" db="EMBL/GenBank/DDBJ databases">
        <authorList>
            <person name="Thanompreechachai J."/>
            <person name="Duangmal K."/>
        </authorList>
    </citation>
    <scope>NUCLEOTIDE SEQUENCE [LARGE SCALE GENOMIC DNA]</scope>
    <source>
        <strain evidence="3 4">KCTC 19886</strain>
    </source>
</reference>
<dbReference type="PANTHER" id="PTHR42776">
    <property type="entry name" value="SERINE PEPTIDASE S9 FAMILY MEMBER"/>
    <property type="match status" value="1"/>
</dbReference>
<name>A0ABV3P354_9ACTN</name>
<accession>A0ABV3P354</accession>
<dbReference type="Proteomes" id="UP001555826">
    <property type="component" value="Unassembled WGS sequence"/>
</dbReference>
<dbReference type="SUPFAM" id="SSF53474">
    <property type="entry name" value="alpha/beta-Hydrolases"/>
    <property type="match status" value="1"/>
</dbReference>
<keyword evidence="4" id="KW-1185">Reference proteome</keyword>
<dbReference type="Gene3D" id="2.120.10.30">
    <property type="entry name" value="TolB, C-terminal domain"/>
    <property type="match status" value="1"/>
</dbReference>